<sequence length="659" mass="71851">MTRLLALFLMLIALAPLPASAKADQAGKMSQAMVDMRAGRWDEALAEAGKPGSVARDIVEWHRLRAGRGTAEEVNAFLKRRPDWPGLDWLRSKSEGAIAAAGPKTVLAFFADERPQTPEGALAHAAALIGAGKKGDGEAELVLAWRTMPMSDAAQAAYLASYRQLLEKHHAARLDRMLWDNQPINARRMLPLVDEGRRALAEAQLALREQAPGVDARIAAVPGKLANAPGLAYDRFVWRARKGRDDAVTLLLERSTDAASLGEPAAWAGRRIDMARQLIRAGDPKKAYRVAASHHTTPEAGYIHAELEWLAGFIALRKLNDPKTALVHFKRFDAAIESPISKGRAGYWLGRAYQALGDKASAQKAYEMGARYQTSFYGLLSAERGGLPFDPELRKPPAHPAWRDAAFMKSSVLEAGLLLLASGEADLGERFLTHLVESLDEKAALQLGQMAVDMDRPHLAVMIAKRAAQRAQVLYGAYYPLHPVAEMKLPMAPEMTLAIARRESEFDPGVVSGAGARGLMQVMPATAKLMADRLGIGNKHDTARLTAEWDYNATLGASYLSKLAGEMGGNVVMMAAGYNAGPGRPTRWMEQFGDPRNSAPADDSAIVDWIEMIPFDETRNYVMRVTESLPVYRARLGRDPLPIPFSRELAGSTLLAYAP</sequence>
<evidence type="ECO:0000256" key="1">
    <source>
        <dbReference type="ARBA" id="ARBA00007734"/>
    </source>
</evidence>
<evidence type="ECO:0000313" key="6">
    <source>
        <dbReference type="EMBL" id="MFC4671434.1"/>
    </source>
</evidence>
<dbReference type="InterPro" id="IPR000189">
    <property type="entry name" value="Transglyc_AS"/>
</dbReference>
<comment type="similarity">
    <text evidence="1">Belongs to the transglycosylase Slt family.</text>
</comment>
<evidence type="ECO:0000256" key="4">
    <source>
        <dbReference type="SAM" id="SignalP"/>
    </source>
</evidence>
<dbReference type="PANTHER" id="PTHR37423:SF2">
    <property type="entry name" value="MEMBRANE-BOUND LYTIC MUREIN TRANSGLYCOSYLASE C"/>
    <property type="match status" value="1"/>
</dbReference>
<dbReference type="Gene3D" id="1.25.20.10">
    <property type="entry name" value="Bacterial muramidases"/>
    <property type="match status" value="1"/>
</dbReference>
<reference evidence="7" key="1">
    <citation type="journal article" date="2019" name="Int. J. Syst. Evol. Microbiol.">
        <title>The Global Catalogue of Microorganisms (GCM) 10K type strain sequencing project: providing services to taxonomists for standard genome sequencing and annotation.</title>
        <authorList>
            <consortium name="The Broad Institute Genomics Platform"/>
            <consortium name="The Broad Institute Genome Sequencing Center for Infectious Disease"/>
            <person name="Wu L."/>
            <person name="Ma J."/>
        </authorList>
    </citation>
    <scope>NUCLEOTIDE SEQUENCE [LARGE SCALE GENOMIC DNA]</scope>
    <source>
        <strain evidence="7">CGMCC 4.7283</strain>
    </source>
</reference>
<evidence type="ECO:0000256" key="3">
    <source>
        <dbReference type="ARBA" id="ARBA00022729"/>
    </source>
</evidence>
<keyword evidence="7" id="KW-1185">Reference proteome</keyword>
<feature type="signal peptide" evidence="4">
    <location>
        <begin position="1"/>
        <end position="21"/>
    </location>
</feature>
<dbReference type="RefSeq" id="WP_380722354.1">
    <property type="nucleotide sequence ID" value="NZ_JBHSGI010000033.1"/>
</dbReference>
<dbReference type="Proteomes" id="UP001595973">
    <property type="component" value="Unassembled WGS sequence"/>
</dbReference>
<protein>
    <submittedName>
        <fullName evidence="6">Transglycosylase SLT domain-containing protein</fullName>
    </submittedName>
</protein>
<dbReference type="Pfam" id="PF01464">
    <property type="entry name" value="SLT"/>
    <property type="match status" value="1"/>
</dbReference>
<keyword evidence="3 4" id="KW-0732">Signal</keyword>
<dbReference type="PROSITE" id="PS00922">
    <property type="entry name" value="TRANSGLYCOSYLASE"/>
    <property type="match status" value="1"/>
</dbReference>
<dbReference type="InterPro" id="IPR023346">
    <property type="entry name" value="Lysozyme-like_dom_sf"/>
</dbReference>
<dbReference type="SUPFAM" id="SSF48435">
    <property type="entry name" value="Bacterial muramidases"/>
    <property type="match status" value="1"/>
</dbReference>
<feature type="domain" description="Transglycosylase SLT" evidence="5">
    <location>
        <begin position="490"/>
        <end position="594"/>
    </location>
</feature>
<evidence type="ECO:0000259" key="5">
    <source>
        <dbReference type="Pfam" id="PF01464"/>
    </source>
</evidence>
<dbReference type="SUPFAM" id="SSF53955">
    <property type="entry name" value="Lysozyme-like"/>
    <property type="match status" value="1"/>
</dbReference>
<name>A0ABV9KN05_9RHOB</name>
<accession>A0ABV9KN05</accession>
<organism evidence="6 7">
    <name type="scientific">Seohaeicola nanhaiensis</name>
    <dbReference type="NCBI Taxonomy" id="1387282"/>
    <lineage>
        <taxon>Bacteria</taxon>
        <taxon>Pseudomonadati</taxon>
        <taxon>Pseudomonadota</taxon>
        <taxon>Alphaproteobacteria</taxon>
        <taxon>Rhodobacterales</taxon>
        <taxon>Roseobacteraceae</taxon>
        <taxon>Seohaeicola</taxon>
    </lineage>
</organism>
<dbReference type="CDD" id="cd13401">
    <property type="entry name" value="Slt70-like"/>
    <property type="match status" value="1"/>
</dbReference>
<evidence type="ECO:0000256" key="2">
    <source>
        <dbReference type="ARBA" id="ARBA00009387"/>
    </source>
</evidence>
<comment type="similarity">
    <text evidence="2">Belongs to the virb1 family.</text>
</comment>
<dbReference type="PANTHER" id="PTHR37423">
    <property type="entry name" value="SOLUBLE LYTIC MUREIN TRANSGLYCOSYLASE-RELATED"/>
    <property type="match status" value="1"/>
</dbReference>
<proteinExistence type="inferred from homology"/>
<feature type="chain" id="PRO_5045102388" evidence="4">
    <location>
        <begin position="22"/>
        <end position="659"/>
    </location>
</feature>
<comment type="caution">
    <text evidence="6">The sequence shown here is derived from an EMBL/GenBank/DDBJ whole genome shotgun (WGS) entry which is preliminary data.</text>
</comment>
<dbReference type="InterPro" id="IPR008258">
    <property type="entry name" value="Transglycosylase_SLT_dom_1"/>
</dbReference>
<dbReference type="Gene3D" id="1.10.530.10">
    <property type="match status" value="1"/>
</dbReference>
<gene>
    <name evidence="6" type="ORF">ACFO5X_22970</name>
</gene>
<evidence type="ECO:0000313" key="7">
    <source>
        <dbReference type="Proteomes" id="UP001595973"/>
    </source>
</evidence>
<dbReference type="EMBL" id="JBHSGI010000033">
    <property type="protein sequence ID" value="MFC4671434.1"/>
    <property type="molecule type" value="Genomic_DNA"/>
</dbReference>
<dbReference type="InterPro" id="IPR008939">
    <property type="entry name" value="Lytic_TGlycosylase_superhlx_U"/>
</dbReference>